<name>A0A3G8H7G8_9BURK</name>
<gene>
    <name evidence="3" type="ORF">EHF44_23800</name>
</gene>
<dbReference type="SUPFAM" id="SSF53850">
    <property type="entry name" value="Periplasmic binding protein-like II"/>
    <property type="match status" value="1"/>
</dbReference>
<dbReference type="Gene3D" id="3.40.190.10">
    <property type="entry name" value="Periplasmic binding protein-like II"/>
    <property type="match status" value="1"/>
</dbReference>
<feature type="chain" id="PRO_5017962980" evidence="2">
    <location>
        <begin position="29"/>
        <end position="341"/>
    </location>
</feature>
<dbReference type="InterPro" id="IPR005064">
    <property type="entry name" value="BUG"/>
</dbReference>
<protein>
    <submittedName>
        <fullName evidence="3">Tripartite tricarboxylate transporter substrate binding protein</fullName>
    </submittedName>
</protein>
<evidence type="ECO:0000313" key="3">
    <source>
        <dbReference type="EMBL" id="AZG16414.1"/>
    </source>
</evidence>
<dbReference type="PIRSF" id="PIRSF017082">
    <property type="entry name" value="YflP"/>
    <property type="match status" value="1"/>
</dbReference>
<organism evidence="3 4">
    <name type="scientific">Cupriavidus pauculus</name>
    <dbReference type="NCBI Taxonomy" id="82633"/>
    <lineage>
        <taxon>Bacteria</taxon>
        <taxon>Pseudomonadati</taxon>
        <taxon>Pseudomonadota</taxon>
        <taxon>Betaproteobacteria</taxon>
        <taxon>Burkholderiales</taxon>
        <taxon>Burkholderiaceae</taxon>
        <taxon>Cupriavidus</taxon>
    </lineage>
</organism>
<evidence type="ECO:0000256" key="2">
    <source>
        <dbReference type="SAM" id="SignalP"/>
    </source>
</evidence>
<feature type="signal peptide" evidence="2">
    <location>
        <begin position="1"/>
        <end position="28"/>
    </location>
</feature>
<evidence type="ECO:0000313" key="4">
    <source>
        <dbReference type="Proteomes" id="UP000270411"/>
    </source>
</evidence>
<proteinExistence type="inferred from homology"/>
<dbReference type="Proteomes" id="UP000270411">
    <property type="component" value="Chromosome 2"/>
</dbReference>
<dbReference type="Gene3D" id="3.40.190.150">
    <property type="entry name" value="Bordetella uptake gene, domain 1"/>
    <property type="match status" value="1"/>
</dbReference>
<comment type="similarity">
    <text evidence="1">Belongs to the UPF0065 (bug) family.</text>
</comment>
<dbReference type="CDD" id="cd13578">
    <property type="entry name" value="PBP2_Bug27"/>
    <property type="match status" value="1"/>
</dbReference>
<dbReference type="EMBL" id="CP033970">
    <property type="protein sequence ID" value="AZG16414.1"/>
    <property type="molecule type" value="Genomic_DNA"/>
</dbReference>
<sequence>MMPHRPRLRTRATAFLALPGIPSLAALAAVGLTFGVTPIAHAADAAIPKSIRMVVPFPPSGSNDVFARLVSDKLSKKLGVTAIVDNKPGAGGAIGAEFVARSAPDGATLLVTSSTLTANAAVQPKTSYDVNRSFAPVAMLASGPMVLAVSDKSPYKTVGDLIAAARKDKGAINYGSAGVGSINQMSSELLAGDAGIEFTHVPYKGISNALTDLIAGQVQFVIASFPSVATQVKSGKVRALGVTSPSRSRFAPQWPSVAETVPNYSAELWWGVFAPAGTPQALVDKLNAEIRDIIATPEMREIFSREGAEPSAMTAAQFAEHIRRDSARWKQVAKARNITAE</sequence>
<accession>A0A3G8H7G8</accession>
<dbReference type="KEGG" id="cpau:EHF44_23800"/>
<dbReference type="OrthoDB" id="8678477at2"/>
<reference evidence="4" key="1">
    <citation type="submission" date="2018-11" db="EMBL/GenBank/DDBJ databases">
        <title>FDA dAtabase for Regulatory Grade micrObial Sequences (FDA-ARGOS): Supporting development and validation of Infectious Disease Dx tests.</title>
        <authorList>
            <person name="Goldberg B."/>
            <person name="Campos J."/>
            <person name="Tallon L."/>
            <person name="Sadzewicz L."/>
            <person name="Zhao X."/>
            <person name="Vavikolanu K."/>
            <person name="Mehta A."/>
            <person name="Aluvathingal J."/>
            <person name="Nadendla S."/>
            <person name="Geyer C."/>
            <person name="Nandy P."/>
            <person name="Yan Y."/>
            <person name="Sichtig H."/>
        </authorList>
    </citation>
    <scope>NUCLEOTIDE SEQUENCE [LARGE SCALE GENOMIC DNA]</scope>
    <source>
        <strain evidence="4">FDAARGOS_614</strain>
    </source>
</reference>
<dbReference type="AlphaFoldDB" id="A0A3G8H7G8"/>
<evidence type="ECO:0000256" key="1">
    <source>
        <dbReference type="ARBA" id="ARBA00006987"/>
    </source>
</evidence>
<dbReference type="Pfam" id="PF03401">
    <property type="entry name" value="TctC"/>
    <property type="match status" value="1"/>
</dbReference>
<dbReference type="PANTHER" id="PTHR42928">
    <property type="entry name" value="TRICARBOXYLATE-BINDING PROTEIN"/>
    <property type="match status" value="1"/>
</dbReference>
<dbReference type="InterPro" id="IPR042100">
    <property type="entry name" value="Bug_dom1"/>
</dbReference>
<dbReference type="PANTHER" id="PTHR42928:SF5">
    <property type="entry name" value="BLR1237 PROTEIN"/>
    <property type="match status" value="1"/>
</dbReference>
<keyword evidence="2" id="KW-0732">Signal</keyword>